<evidence type="ECO:0000256" key="3">
    <source>
        <dbReference type="ARBA" id="ARBA00022448"/>
    </source>
</evidence>
<dbReference type="AlphaFoldDB" id="A0AAV8ZMP5"/>
<sequence length="473" mass="51849">MNKASKRSNVDFEEALEETANTDAYGIGFIVPAAECELSLNNYKKGILTSANLIGTMISCSIWGYLSDIKGRRNLLLLNLLTAFLAGLAAAITPSFWGFCVLRFINGLCISGPTAMTFVYFGEFLSTSTKAKSMAWVTTFLALSVTYLPSIGWFLLQQVFNIEFLGLRLNNWRTFMLVNSVPNVIAALGLMKLPESPRYLYHNGSPNEALMILKKIYSYNTGKAEDTFPVESLNSKIVLEKSSNSQRSIGRYLSDQVLPLFKPPLLTFTLSACFIQAVNFAVSTGLLAWYPDLITQILNSGKTSTTICKALSFKSGGIKDDTVMCNNVVNDRVFILNIIIGVYYLLAFAAWGMVIKVLGTRNFFMTCMGISTVSMVAICFLSEKILIDIFFITTLVLPGITISTTNAWVIEIFPTHICGMALCTILTAGRLGGVASSAVAGIMLEWSCITTFMLYALSLIGSLALCVLLPQRK</sequence>
<dbReference type="PANTHER" id="PTHR23511:SF35">
    <property type="entry name" value="MAJOR FACILITATOR SUPERFAMILY (MFS) PROFILE DOMAIN-CONTAINING PROTEIN"/>
    <property type="match status" value="1"/>
</dbReference>
<dbReference type="Proteomes" id="UP001162156">
    <property type="component" value="Unassembled WGS sequence"/>
</dbReference>
<dbReference type="PROSITE" id="PS50850">
    <property type="entry name" value="MFS"/>
    <property type="match status" value="1"/>
</dbReference>
<keyword evidence="4 7" id="KW-0812">Transmembrane</keyword>
<evidence type="ECO:0000256" key="5">
    <source>
        <dbReference type="ARBA" id="ARBA00022989"/>
    </source>
</evidence>
<dbReference type="GO" id="GO:0016020">
    <property type="term" value="C:membrane"/>
    <property type="evidence" value="ECO:0007669"/>
    <property type="project" value="UniProtKB-SubCell"/>
</dbReference>
<feature type="transmembrane region" description="Helical" evidence="7">
    <location>
        <begin position="75"/>
        <end position="97"/>
    </location>
</feature>
<dbReference type="PANTHER" id="PTHR23511">
    <property type="entry name" value="SYNAPTIC VESICLE GLYCOPROTEIN 2"/>
    <property type="match status" value="1"/>
</dbReference>
<dbReference type="Pfam" id="PF00083">
    <property type="entry name" value="Sugar_tr"/>
    <property type="match status" value="1"/>
</dbReference>
<proteinExistence type="inferred from homology"/>
<evidence type="ECO:0000313" key="10">
    <source>
        <dbReference type="Proteomes" id="UP001162156"/>
    </source>
</evidence>
<evidence type="ECO:0000256" key="6">
    <source>
        <dbReference type="ARBA" id="ARBA00023136"/>
    </source>
</evidence>
<comment type="similarity">
    <text evidence="2">Belongs to the major facilitator superfamily.</text>
</comment>
<feature type="transmembrane region" description="Helical" evidence="7">
    <location>
        <begin position="47"/>
        <end position="66"/>
    </location>
</feature>
<name>A0AAV8ZMP5_9CUCU</name>
<reference evidence="9" key="1">
    <citation type="journal article" date="2023" name="Insect Mol. Biol.">
        <title>Genome sequencing provides insights into the evolution of gene families encoding plant cell wall-degrading enzymes in longhorned beetles.</title>
        <authorList>
            <person name="Shin N.R."/>
            <person name="Okamura Y."/>
            <person name="Kirsch R."/>
            <person name="Pauchet Y."/>
        </authorList>
    </citation>
    <scope>NUCLEOTIDE SEQUENCE</scope>
    <source>
        <strain evidence="9">RBIC_L_NR</strain>
    </source>
</reference>
<dbReference type="EMBL" id="JANEYF010001228">
    <property type="protein sequence ID" value="KAJ8965417.1"/>
    <property type="molecule type" value="Genomic_DNA"/>
</dbReference>
<gene>
    <name evidence="9" type="ORF">NQ314_004170</name>
</gene>
<keyword evidence="10" id="KW-1185">Reference proteome</keyword>
<dbReference type="SUPFAM" id="SSF103473">
    <property type="entry name" value="MFS general substrate transporter"/>
    <property type="match status" value="1"/>
</dbReference>
<evidence type="ECO:0000313" key="9">
    <source>
        <dbReference type="EMBL" id="KAJ8965417.1"/>
    </source>
</evidence>
<evidence type="ECO:0000256" key="4">
    <source>
        <dbReference type="ARBA" id="ARBA00022692"/>
    </source>
</evidence>
<accession>A0AAV8ZMP5</accession>
<evidence type="ECO:0000256" key="1">
    <source>
        <dbReference type="ARBA" id="ARBA00004141"/>
    </source>
</evidence>
<dbReference type="Gene3D" id="1.20.1250.20">
    <property type="entry name" value="MFS general substrate transporter like domains"/>
    <property type="match status" value="1"/>
</dbReference>
<feature type="transmembrane region" description="Helical" evidence="7">
    <location>
        <begin position="417"/>
        <end position="443"/>
    </location>
</feature>
<evidence type="ECO:0000259" key="8">
    <source>
        <dbReference type="PROSITE" id="PS50850"/>
    </source>
</evidence>
<feature type="transmembrane region" description="Helical" evidence="7">
    <location>
        <begin position="265"/>
        <end position="290"/>
    </location>
</feature>
<dbReference type="InterPro" id="IPR005828">
    <property type="entry name" value="MFS_sugar_transport-like"/>
</dbReference>
<feature type="transmembrane region" description="Helical" evidence="7">
    <location>
        <begin position="134"/>
        <end position="155"/>
    </location>
</feature>
<feature type="domain" description="Major facilitator superfamily (MFS) profile" evidence="8">
    <location>
        <begin position="1"/>
        <end position="473"/>
    </location>
</feature>
<feature type="transmembrane region" description="Helical" evidence="7">
    <location>
        <begin position="103"/>
        <end position="122"/>
    </location>
</feature>
<organism evidence="9 10">
    <name type="scientific">Rhamnusium bicolor</name>
    <dbReference type="NCBI Taxonomy" id="1586634"/>
    <lineage>
        <taxon>Eukaryota</taxon>
        <taxon>Metazoa</taxon>
        <taxon>Ecdysozoa</taxon>
        <taxon>Arthropoda</taxon>
        <taxon>Hexapoda</taxon>
        <taxon>Insecta</taxon>
        <taxon>Pterygota</taxon>
        <taxon>Neoptera</taxon>
        <taxon>Endopterygota</taxon>
        <taxon>Coleoptera</taxon>
        <taxon>Polyphaga</taxon>
        <taxon>Cucujiformia</taxon>
        <taxon>Chrysomeloidea</taxon>
        <taxon>Cerambycidae</taxon>
        <taxon>Lepturinae</taxon>
        <taxon>Rhagiini</taxon>
        <taxon>Rhamnusium</taxon>
    </lineage>
</organism>
<keyword evidence="3" id="KW-0813">Transport</keyword>
<comment type="subcellular location">
    <subcellularLocation>
        <location evidence="1">Membrane</location>
        <topology evidence="1">Multi-pass membrane protein</topology>
    </subcellularLocation>
</comment>
<feature type="transmembrane region" description="Helical" evidence="7">
    <location>
        <begin position="175"/>
        <end position="193"/>
    </location>
</feature>
<keyword evidence="5 7" id="KW-1133">Transmembrane helix</keyword>
<evidence type="ECO:0000256" key="7">
    <source>
        <dbReference type="SAM" id="Phobius"/>
    </source>
</evidence>
<protein>
    <recommendedName>
        <fullName evidence="8">Major facilitator superfamily (MFS) profile domain-containing protein</fullName>
    </recommendedName>
</protein>
<feature type="transmembrane region" description="Helical" evidence="7">
    <location>
        <begin position="449"/>
        <end position="469"/>
    </location>
</feature>
<feature type="transmembrane region" description="Helical" evidence="7">
    <location>
        <begin position="389"/>
        <end position="410"/>
    </location>
</feature>
<dbReference type="InterPro" id="IPR036259">
    <property type="entry name" value="MFS_trans_sf"/>
</dbReference>
<evidence type="ECO:0000256" key="2">
    <source>
        <dbReference type="ARBA" id="ARBA00008335"/>
    </source>
</evidence>
<comment type="caution">
    <text evidence="9">The sequence shown here is derived from an EMBL/GenBank/DDBJ whole genome shotgun (WGS) entry which is preliminary data.</text>
</comment>
<dbReference type="GO" id="GO:0022857">
    <property type="term" value="F:transmembrane transporter activity"/>
    <property type="evidence" value="ECO:0007669"/>
    <property type="project" value="InterPro"/>
</dbReference>
<feature type="transmembrane region" description="Helical" evidence="7">
    <location>
        <begin position="333"/>
        <end position="351"/>
    </location>
</feature>
<feature type="transmembrane region" description="Helical" evidence="7">
    <location>
        <begin position="363"/>
        <end position="383"/>
    </location>
</feature>
<dbReference type="InterPro" id="IPR020846">
    <property type="entry name" value="MFS_dom"/>
</dbReference>
<keyword evidence="6 7" id="KW-0472">Membrane</keyword>